<protein>
    <submittedName>
        <fullName evidence="1">Uncharacterized protein</fullName>
    </submittedName>
</protein>
<gene>
    <name evidence="1" type="ORF">FHG64_17305</name>
</gene>
<name>A0A5B7X6J9_9FLAO</name>
<dbReference type="KEGG" id="afla:FHG64_17305"/>
<proteinExistence type="predicted"/>
<evidence type="ECO:0000313" key="2">
    <source>
        <dbReference type="Proteomes" id="UP000309016"/>
    </source>
</evidence>
<dbReference type="Proteomes" id="UP000309016">
    <property type="component" value="Chromosome"/>
</dbReference>
<reference evidence="1 2" key="1">
    <citation type="submission" date="2019-06" db="EMBL/GenBank/DDBJ databases">
        <title>Complete genome sequence of Antarcticibacterium flavum KCTC 52984T from an Antarctic marine sediment.</title>
        <authorList>
            <person name="Lee Y.M."/>
            <person name="Shin S.C."/>
        </authorList>
    </citation>
    <scope>NUCLEOTIDE SEQUENCE [LARGE SCALE GENOMIC DNA]</scope>
    <source>
        <strain evidence="1 2">KCTC 52984</strain>
    </source>
</reference>
<keyword evidence="2" id="KW-1185">Reference proteome</keyword>
<evidence type="ECO:0000313" key="1">
    <source>
        <dbReference type="EMBL" id="QCY71009.1"/>
    </source>
</evidence>
<sequence>MKILATTFLSFIFLFQSSGPVMDWCCELLKIPNLVEHYNEQAAGSGIGFIEFLDYHYGDQKNLNRHQDDGHDGELPLQGHHVCSHGFSFVNSDTFELAVIEPLEDQSISVFYQPPFSSAALGGIFQPPQV</sequence>
<organism evidence="1 2">
    <name type="scientific">Antarcticibacterium flavum</name>
    <dbReference type="NCBI Taxonomy" id="2058175"/>
    <lineage>
        <taxon>Bacteria</taxon>
        <taxon>Pseudomonadati</taxon>
        <taxon>Bacteroidota</taxon>
        <taxon>Flavobacteriia</taxon>
        <taxon>Flavobacteriales</taxon>
        <taxon>Flavobacteriaceae</taxon>
        <taxon>Antarcticibacterium</taxon>
    </lineage>
</organism>
<accession>A0A5B7X6J9</accession>
<dbReference type="RefSeq" id="WP_139067562.1">
    <property type="nucleotide sequence ID" value="NZ_CP040812.1"/>
</dbReference>
<dbReference type="AlphaFoldDB" id="A0A5B7X6J9"/>
<dbReference type="OrthoDB" id="1446707at2"/>
<dbReference type="EMBL" id="CP040812">
    <property type="protein sequence ID" value="QCY71009.1"/>
    <property type="molecule type" value="Genomic_DNA"/>
</dbReference>